<feature type="transmembrane region" description="Helical" evidence="6">
    <location>
        <begin position="47"/>
        <end position="67"/>
    </location>
</feature>
<evidence type="ECO:0000256" key="1">
    <source>
        <dbReference type="ARBA" id="ARBA00004651"/>
    </source>
</evidence>
<evidence type="ECO:0000256" key="3">
    <source>
        <dbReference type="ARBA" id="ARBA00022692"/>
    </source>
</evidence>
<evidence type="ECO:0000256" key="2">
    <source>
        <dbReference type="ARBA" id="ARBA00022475"/>
    </source>
</evidence>
<dbReference type="GO" id="GO:0005886">
    <property type="term" value="C:plasma membrane"/>
    <property type="evidence" value="ECO:0007669"/>
    <property type="project" value="UniProtKB-SubCell"/>
</dbReference>
<keyword evidence="8" id="KW-1185">Reference proteome</keyword>
<dbReference type="STRING" id="1678841.TBC1_112325"/>
<dbReference type="EMBL" id="DF968182">
    <property type="protein sequence ID" value="GAP44162.1"/>
    <property type="molecule type" value="Genomic_DNA"/>
</dbReference>
<evidence type="ECO:0000256" key="4">
    <source>
        <dbReference type="ARBA" id="ARBA00022989"/>
    </source>
</evidence>
<evidence type="ECO:0000256" key="5">
    <source>
        <dbReference type="ARBA" id="ARBA00023136"/>
    </source>
</evidence>
<dbReference type="InterPro" id="IPR002797">
    <property type="entry name" value="Polysacc_synth"/>
</dbReference>
<keyword evidence="3 6" id="KW-0812">Transmembrane</keyword>
<feature type="transmembrane region" description="Helical" evidence="6">
    <location>
        <begin position="272"/>
        <end position="295"/>
    </location>
</feature>
<feature type="transmembrane region" description="Helical" evidence="6">
    <location>
        <begin position="79"/>
        <end position="102"/>
    </location>
</feature>
<keyword evidence="5 6" id="KW-0472">Membrane</keyword>
<evidence type="ECO:0000313" key="7">
    <source>
        <dbReference type="EMBL" id="GAP44162.1"/>
    </source>
</evidence>
<feature type="transmembrane region" description="Helical" evidence="6">
    <location>
        <begin position="117"/>
        <end position="136"/>
    </location>
</feature>
<proteinExistence type="predicted"/>
<feature type="transmembrane region" description="Helical" evidence="6">
    <location>
        <begin position="406"/>
        <end position="426"/>
    </location>
</feature>
<protein>
    <submittedName>
        <fullName evidence="7">Membrane protein</fullName>
    </submittedName>
</protein>
<keyword evidence="2" id="KW-1003">Cell membrane</keyword>
<sequence length="496" mass="55810">MNPFRKLAGQTAIYGLPTIVGRLLNYLLVPLYTRAFIPAEYGVVTEVYAYVAFLFVLLTYGMETAFFRFASREEQNNTVFATAMASLGVTSALFSVAGLLFAPEISARMGYGNHPEYIRWFILILATDALSTIPYAKLRLENRPLRFALIKIVNIGANISFNLFFILLCPYLLSKHPDTAISGLISRIYNPETGIGYIFISNLIASLLTFALLLPDILHKSMKPDPALLKKMLSYSWPLLIFGMAGIVNETFDRVILKHLLPGTTTEAMAQLGIYGACYKVSILMTLFIQTYRYAAEPFFFDQAKGQHPQDTYARMMHYFLIVCLFIFLSIMLFLDIVMLFVGEAYREGAPVVPVLLLANLFLGIFYNLSIWFKLTDKTTYGAIISVIGAVITLLLNYVLIPKFGYMGAAWATFACYASMMVISYFLGRKYYPVKYNLAGAAIYTIIALLLYGSSLLILTDDLLVRYGSSAVLLLFFIVFVAYRESKVFRRVIHKA</sequence>
<dbReference type="OrthoDB" id="9814608at2"/>
<feature type="transmembrane region" description="Helical" evidence="6">
    <location>
        <begin position="316"/>
        <end position="343"/>
    </location>
</feature>
<evidence type="ECO:0000313" key="8">
    <source>
        <dbReference type="Proteomes" id="UP000053091"/>
    </source>
</evidence>
<gene>
    <name evidence="7" type="ORF">TBC1_112325</name>
</gene>
<keyword evidence="4 6" id="KW-1133">Transmembrane helix</keyword>
<organism evidence="7">
    <name type="scientific">Lentimicrobium saccharophilum</name>
    <dbReference type="NCBI Taxonomy" id="1678841"/>
    <lineage>
        <taxon>Bacteria</taxon>
        <taxon>Pseudomonadati</taxon>
        <taxon>Bacteroidota</taxon>
        <taxon>Bacteroidia</taxon>
        <taxon>Bacteroidales</taxon>
        <taxon>Lentimicrobiaceae</taxon>
        <taxon>Lentimicrobium</taxon>
    </lineage>
</organism>
<feature type="transmembrane region" description="Helical" evidence="6">
    <location>
        <begin position="12"/>
        <end position="32"/>
    </location>
</feature>
<evidence type="ECO:0000256" key="6">
    <source>
        <dbReference type="SAM" id="Phobius"/>
    </source>
</evidence>
<dbReference type="RefSeq" id="WP_062042482.1">
    <property type="nucleotide sequence ID" value="NZ_DF968182.1"/>
</dbReference>
<feature type="transmembrane region" description="Helical" evidence="6">
    <location>
        <begin position="235"/>
        <end position="252"/>
    </location>
</feature>
<dbReference type="PANTHER" id="PTHR30250">
    <property type="entry name" value="PST FAMILY PREDICTED COLANIC ACID TRANSPORTER"/>
    <property type="match status" value="1"/>
</dbReference>
<dbReference type="PANTHER" id="PTHR30250:SF11">
    <property type="entry name" value="O-ANTIGEN TRANSPORTER-RELATED"/>
    <property type="match status" value="1"/>
</dbReference>
<name>A0A0S7C0S7_9BACT</name>
<dbReference type="Proteomes" id="UP000053091">
    <property type="component" value="Unassembled WGS sequence"/>
</dbReference>
<feature type="transmembrane region" description="Helical" evidence="6">
    <location>
        <begin position="464"/>
        <end position="483"/>
    </location>
</feature>
<dbReference type="AlphaFoldDB" id="A0A0S7C0S7"/>
<dbReference type="InterPro" id="IPR050833">
    <property type="entry name" value="Poly_Biosynth_Transport"/>
</dbReference>
<comment type="subcellular location">
    <subcellularLocation>
        <location evidence="1">Cell membrane</location>
        <topology evidence="1">Multi-pass membrane protein</topology>
    </subcellularLocation>
</comment>
<feature type="transmembrane region" description="Helical" evidence="6">
    <location>
        <begin position="381"/>
        <end position="400"/>
    </location>
</feature>
<accession>A0A0S7C0S7</accession>
<feature type="transmembrane region" description="Helical" evidence="6">
    <location>
        <begin position="194"/>
        <end position="214"/>
    </location>
</feature>
<dbReference type="PATRIC" id="fig|1678841.3.peg.2601"/>
<feature type="transmembrane region" description="Helical" evidence="6">
    <location>
        <begin position="438"/>
        <end position="458"/>
    </location>
</feature>
<dbReference type="Pfam" id="PF01943">
    <property type="entry name" value="Polysacc_synt"/>
    <property type="match status" value="1"/>
</dbReference>
<feature type="transmembrane region" description="Helical" evidence="6">
    <location>
        <begin position="349"/>
        <end position="369"/>
    </location>
</feature>
<feature type="transmembrane region" description="Helical" evidence="6">
    <location>
        <begin position="148"/>
        <end position="174"/>
    </location>
</feature>
<reference evidence="7" key="1">
    <citation type="journal article" date="2015" name="Genome Announc.">
        <title>Draft Genome Sequence of Bacteroidales Strain TBC1, a Novel Isolate from a Methanogenic Wastewater Treatment System.</title>
        <authorList>
            <person name="Tourlousse D.M."/>
            <person name="Matsuura N."/>
            <person name="Sun L."/>
            <person name="Toyonaga M."/>
            <person name="Kuroda K."/>
            <person name="Ohashi A."/>
            <person name="Cruz R."/>
            <person name="Yamaguchi T."/>
            <person name="Sekiguchi Y."/>
        </authorList>
    </citation>
    <scope>NUCLEOTIDE SEQUENCE [LARGE SCALE GENOMIC DNA]</scope>
    <source>
        <strain evidence="7">TBC1</strain>
    </source>
</reference>